<evidence type="ECO:0000313" key="2">
    <source>
        <dbReference type="Proteomes" id="UP000053647"/>
    </source>
</evidence>
<dbReference type="InterPro" id="IPR012337">
    <property type="entry name" value="RNaseH-like_sf"/>
</dbReference>
<organism evidence="1 2">
    <name type="scientific">Paxillus involutus ATCC 200175</name>
    <dbReference type="NCBI Taxonomy" id="664439"/>
    <lineage>
        <taxon>Eukaryota</taxon>
        <taxon>Fungi</taxon>
        <taxon>Dikarya</taxon>
        <taxon>Basidiomycota</taxon>
        <taxon>Agaricomycotina</taxon>
        <taxon>Agaricomycetes</taxon>
        <taxon>Agaricomycetidae</taxon>
        <taxon>Boletales</taxon>
        <taxon>Paxilineae</taxon>
        <taxon>Paxillaceae</taxon>
        <taxon>Paxillus</taxon>
    </lineage>
</organism>
<dbReference type="HOGENOM" id="CLU_085149_2_1_1"/>
<dbReference type="OrthoDB" id="7691805at2759"/>
<feature type="non-terminal residue" evidence="1">
    <location>
        <position position="1"/>
    </location>
</feature>
<dbReference type="Proteomes" id="UP000053647">
    <property type="component" value="Unassembled WGS sequence"/>
</dbReference>
<reference evidence="2" key="2">
    <citation type="submission" date="2015-01" db="EMBL/GenBank/DDBJ databases">
        <title>Evolutionary Origins and Diversification of the Mycorrhizal Mutualists.</title>
        <authorList>
            <consortium name="DOE Joint Genome Institute"/>
            <consortium name="Mycorrhizal Genomics Consortium"/>
            <person name="Kohler A."/>
            <person name="Kuo A."/>
            <person name="Nagy L.G."/>
            <person name="Floudas D."/>
            <person name="Copeland A."/>
            <person name="Barry K.W."/>
            <person name="Cichocki N."/>
            <person name="Veneault-Fourrey C."/>
            <person name="LaButti K."/>
            <person name="Lindquist E.A."/>
            <person name="Lipzen A."/>
            <person name="Lundell T."/>
            <person name="Morin E."/>
            <person name="Murat C."/>
            <person name="Riley R."/>
            <person name="Ohm R."/>
            <person name="Sun H."/>
            <person name="Tunlid A."/>
            <person name="Henrissat B."/>
            <person name="Grigoriev I.V."/>
            <person name="Hibbett D.S."/>
            <person name="Martin F."/>
        </authorList>
    </citation>
    <scope>NUCLEOTIDE SEQUENCE [LARGE SCALE GENOMIC DNA]</scope>
    <source>
        <strain evidence="2">ATCC 200175</strain>
    </source>
</reference>
<gene>
    <name evidence="1" type="ORF">PAXINDRAFT_32858</name>
</gene>
<dbReference type="AlphaFoldDB" id="A0A0C9T4W2"/>
<dbReference type="InterPro" id="IPR039537">
    <property type="entry name" value="Retrotran_Ty1/copia-like"/>
</dbReference>
<sequence length="64" mass="7352">HQSGYPRSFWGYAIMNLAYIKNLLPSLATDQKTPFELFHGYQPDVSHLRPFGCLAYAHVPDNTR</sequence>
<evidence type="ECO:0000313" key="1">
    <source>
        <dbReference type="EMBL" id="KIJ10695.1"/>
    </source>
</evidence>
<dbReference type="SUPFAM" id="SSF53098">
    <property type="entry name" value="Ribonuclease H-like"/>
    <property type="match status" value="1"/>
</dbReference>
<reference evidence="1 2" key="1">
    <citation type="submission" date="2014-06" db="EMBL/GenBank/DDBJ databases">
        <authorList>
            <consortium name="DOE Joint Genome Institute"/>
            <person name="Kuo A."/>
            <person name="Kohler A."/>
            <person name="Nagy L.G."/>
            <person name="Floudas D."/>
            <person name="Copeland A."/>
            <person name="Barry K.W."/>
            <person name="Cichocki N."/>
            <person name="Veneault-Fourrey C."/>
            <person name="LaButti K."/>
            <person name="Lindquist E.A."/>
            <person name="Lipzen A."/>
            <person name="Lundell T."/>
            <person name="Morin E."/>
            <person name="Murat C."/>
            <person name="Sun H."/>
            <person name="Tunlid A."/>
            <person name="Henrissat B."/>
            <person name="Grigoriev I.V."/>
            <person name="Hibbett D.S."/>
            <person name="Martin F."/>
            <person name="Nordberg H.P."/>
            <person name="Cantor M.N."/>
            <person name="Hua S.X."/>
        </authorList>
    </citation>
    <scope>NUCLEOTIDE SEQUENCE [LARGE SCALE GENOMIC DNA]</scope>
    <source>
        <strain evidence="1 2">ATCC 200175</strain>
    </source>
</reference>
<dbReference type="PANTHER" id="PTHR42648:SF28">
    <property type="entry name" value="TRANSPOSON-ENCODED PROTEIN WITH RIBONUCLEASE H-LIKE AND RETROVIRUS ZINC FINGER-LIKE DOMAINS"/>
    <property type="match status" value="1"/>
</dbReference>
<accession>A0A0C9T4W2</accession>
<keyword evidence="2" id="KW-1185">Reference proteome</keyword>
<protein>
    <submittedName>
        <fullName evidence="1">Unplaced genomic scaffold PAXINscaffold_77, whole genome shotgun sequence</fullName>
    </submittedName>
</protein>
<dbReference type="EMBL" id="KN819399">
    <property type="protein sequence ID" value="KIJ10695.1"/>
    <property type="molecule type" value="Genomic_DNA"/>
</dbReference>
<name>A0A0C9T4W2_PAXIN</name>
<dbReference type="PANTHER" id="PTHR42648">
    <property type="entry name" value="TRANSPOSASE, PUTATIVE-RELATED"/>
    <property type="match status" value="1"/>
</dbReference>
<feature type="non-terminal residue" evidence="1">
    <location>
        <position position="64"/>
    </location>
</feature>
<proteinExistence type="predicted"/>